<name>A0A3M0GBK1_9ACTN</name>
<dbReference type="Proteomes" id="UP000275256">
    <property type="component" value="Unassembled WGS sequence"/>
</dbReference>
<feature type="region of interest" description="Disordered" evidence="1">
    <location>
        <begin position="98"/>
        <end position="117"/>
    </location>
</feature>
<proteinExistence type="predicted"/>
<evidence type="ECO:0000313" key="2">
    <source>
        <dbReference type="EMBL" id="RMB58429.1"/>
    </source>
</evidence>
<keyword evidence="3" id="KW-1185">Reference proteome</keyword>
<evidence type="ECO:0008006" key="4">
    <source>
        <dbReference type="Google" id="ProtNLM"/>
    </source>
</evidence>
<dbReference type="AlphaFoldDB" id="A0A3M0GBK1"/>
<dbReference type="EMBL" id="REFW01000004">
    <property type="protein sequence ID" value="RMB58429.1"/>
    <property type="molecule type" value="Genomic_DNA"/>
</dbReference>
<feature type="compositionally biased region" description="Basic and acidic residues" evidence="1">
    <location>
        <begin position="20"/>
        <end position="30"/>
    </location>
</feature>
<organism evidence="2 3">
    <name type="scientific">Tessaracoccus antarcticus</name>
    <dbReference type="NCBI Taxonomy" id="2479848"/>
    <lineage>
        <taxon>Bacteria</taxon>
        <taxon>Bacillati</taxon>
        <taxon>Actinomycetota</taxon>
        <taxon>Actinomycetes</taxon>
        <taxon>Propionibacteriales</taxon>
        <taxon>Propionibacteriaceae</taxon>
        <taxon>Tessaracoccus</taxon>
    </lineage>
</organism>
<evidence type="ECO:0000256" key="1">
    <source>
        <dbReference type="SAM" id="MobiDB-lite"/>
    </source>
</evidence>
<protein>
    <recommendedName>
        <fullName evidence="4">DivIVA domain-containing protein</fullName>
    </recommendedName>
</protein>
<sequence>MLGVAAWAGTGRLGEMPEPVTDRPKAHIPDGEVDQEFLDELRLPGAVTGYRRAQVDEYLAAHAAGTDSLITDPVFDVVRGGYDMQSVDVVVDRLRPAPTPLSREEFGPVVLTGDAPGDRQDVLVDAVSADDEPEVHDNFSVDDSAQEKPDSPRRDGAEEGFMGELRAP</sequence>
<gene>
    <name evidence="2" type="ORF">EAX62_14665</name>
</gene>
<comment type="caution">
    <text evidence="2">The sequence shown here is derived from an EMBL/GenBank/DDBJ whole genome shotgun (WGS) entry which is preliminary data.</text>
</comment>
<feature type="region of interest" description="Disordered" evidence="1">
    <location>
        <begin position="128"/>
        <end position="168"/>
    </location>
</feature>
<feature type="compositionally biased region" description="Basic and acidic residues" evidence="1">
    <location>
        <begin position="135"/>
        <end position="157"/>
    </location>
</feature>
<accession>A0A3M0GBK1</accession>
<reference evidence="2 3" key="1">
    <citation type="submission" date="2018-10" db="EMBL/GenBank/DDBJ databases">
        <title>Tessaracoccus antarcticuss sp. nov., isolated from sediment.</title>
        <authorList>
            <person name="Zhou L.Y."/>
            <person name="Du Z.J."/>
        </authorList>
    </citation>
    <scope>NUCLEOTIDE SEQUENCE [LARGE SCALE GENOMIC DNA]</scope>
    <source>
        <strain evidence="2 3">JDX10</strain>
    </source>
</reference>
<evidence type="ECO:0000313" key="3">
    <source>
        <dbReference type="Proteomes" id="UP000275256"/>
    </source>
</evidence>
<feature type="region of interest" description="Disordered" evidence="1">
    <location>
        <begin position="1"/>
        <end position="30"/>
    </location>
</feature>